<keyword evidence="2" id="KW-1185">Reference proteome</keyword>
<evidence type="ECO:0008006" key="3">
    <source>
        <dbReference type="Google" id="ProtNLM"/>
    </source>
</evidence>
<evidence type="ECO:0000313" key="1">
    <source>
        <dbReference type="EMBL" id="QDU37002.1"/>
    </source>
</evidence>
<gene>
    <name evidence="1" type="ORF">Mal4_13050</name>
</gene>
<dbReference type="SUPFAM" id="SSF109604">
    <property type="entry name" value="HD-domain/PDEase-like"/>
    <property type="match status" value="1"/>
</dbReference>
<organism evidence="1 2">
    <name type="scientific">Maioricimonas rarisocia</name>
    <dbReference type="NCBI Taxonomy" id="2528026"/>
    <lineage>
        <taxon>Bacteria</taxon>
        <taxon>Pseudomonadati</taxon>
        <taxon>Planctomycetota</taxon>
        <taxon>Planctomycetia</taxon>
        <taxon>Planctomycetales</taxon>
        <taxon>Planctomycetaceae</taxon>
        <taxon>Maioricimonas</taxon>
    </lineage>
</organism>
<dbReference type="Proteomes" id="UP000320496">
    <property type="component" value="Chromosome"/>
</dbReference>
<dbReference type="RefSeq" id="WP_145367647.1">
    <property type="nucleotide sequence ID" value="NZ_CP036275.1"/>
</dbReference>
<proteinExistence type="predicted"/>
<dbReference type="Gene3D" id="1.10.3210.10">
    <property type="entry name" value="Hypothetical protein af1432"/>
    <property type="match status" value="1"/>
</dbReference>
<sequence length="160" mass="18161">MDDNAEQPDGVDVDLQSLWRRAKKNFALDSYSIHGPSHWKRVEQNGVELAEATPGADLLVVRMFAVFHDCERHDDGHDPEHGPRAAALIKRKQGKWFQLPDETLELLCEACRHHTHGGRTEEPTIGCCWDADRLDLTRIGVIPHARFMSTEAGRMRTVQD</sequence>
<name>A0A517Z3D0_9PLAN</name>
<dbReference type="EMBL" id="CP036275">
    <property type="protein sequence ID" value="QDU37002.1"/>
    <property type="molecule type" value="Genomic_DNA"/>
</dbReference>
<accession>A0A517Z3D0</accession>
<dbReference type="AlphaFoldDB" id="A0A517Z3D0"/>
<protein>
    <recommendedName>
        <fullName evidence="3">HD domain-containing protein</fullName>
    </recommendedName>
</protein>
<dbReference type="KEGG" id="mri:Mal4_13050"/>
<evidence type="ECO:0000313" key="2">
    <source>
        <dbReference type="Proteomes" id="UP000320496"/>
    </source>
</evidence>
<reference evidence="1 2" key="1">
    <citation type="submission" date="2019-02" db="EMBL/GenBank/DDBJ databases">
        <title>Deep-cultivation of Planctomycetes and their phenomic and genomic characterization uncovers novel biology.</title>
        <authorList>
            <person name="Wiegand S."/>
            <person name="Jogler M."/>
            <person name="Boedeker C."/>
            <person name="Pinto D."/>
            <person name="Vollmers J."/>
            <person name="Rivas-Marin E."/>
            <person name="Kohn T."/>
            <person name="Peeters S.H."/>
            <person name="Heuer A."/>
            <person name="Rast P."/>
            <person name="Oberbeckmann S."/>
            <person name="Bunk B."/>
            <person name="Jeske O."/>
            <person name="Meyerdierks A."/>
            <person name="Storesund J.E."/>
            <person name="Kallscheuer N."/>
            <person name="Luecker S."/>
            <person name="Lage O.M."/>
            <person name="Pohl T."/>
            <person name="Merkel B.J."/>
            <person name="Hornburger P."/>
            <person name="Mueller R.-W."/>
            <person name="Bruemmer F."/>
            <person name="Labrenz M."/>
            <person name="Spormann A.M."/>
            <person name="Op den Camp H."/>
            <person name="Overmann J."/>
            <person name="Amann R."/>
            <person name="Jetten M.S.M."/>
            <person name="Mascher T."/>
            <person name="Medema M.H."/>
            <person name="Devos D.P."/>
            <person name="Kaster A.-K."/>
            <person name="Ovreas L."/>
            <person name="Rohde M."/>
            <person name="Galperin M.Y."/>
            <person name="Jogler C."/>
        </authorList>
    </citation>
    <scope>NUCLEOTIDE SEQUENCE [LARGE SCALE GENOMIC DNA]</scope>
    <source>
        <strain evidence="1 2">Mal4</strain>
    </source>
</reference>
<dbReference type="OrthoDB" id="9797344at2"/>